<dbReference type="PANTHER" id="PTHR47939">
    <property type="entry name" value="MEMBRANE-ASSOCIATED SALT-INDUCIBLE PROTEIN-LIKE"/>
    <property type="match status" value="1"/>
</dbReference>
<dbReference type="Pfam" id="PF13041">
    <property type="entry name" value="PPR_2"/>
    <property type="match status" value="1"/>
</dbReference>
<dbReference type="InterPro" id="IPR050667">
    <property type="entry name" value="PPR-containing_protein"/>
</dbReference>
<comment type="similarity">
    <text evidence="1">Belongs to the PPR family. P subfamily.</text>
</comment>
<dbReference type="AlphaFoldDB" id="A0A9Q0CEJ1"/>
<name>A0A9Q0CEJ1_9POAL</name>
<protein>
    <recommendedName>
        <fullName evidence="8">Pentatricopeptide repeat-containing protein</fullName>
    </recommendedName>
</protein>
<organism evidence="6 7">
    <name type="scientific">Rhynchospora breviuscula</name>
    <dbReference type="NCBI Taxonomy" id="2022672"/>
    <lineage>
        <taxon>Eukaryota</taxon>
        <taxon>Viridiplantae</taxon>
        <taxon>Streptophyta</taxon>
        <taxon>Embryophyta</taxon>
        <taxon>Tracheophyta</taxon>
        <taxon>Spermatophyta</taxon>
        <taxon>Magnoliopsida</taxon>
        <taxon>Liliopsida</taxon>
        <taxon>Poales</taxon>
        <taxon>Cyperaceae</taxon>
        <taxon>Cyperoideae</taxon>
        <taxon>Rhynchosporeae</taxon>
        <taxon>Rhynchospora</taxon>
    </lineage>
</organism>
<dbReference type="Proteomes" id="UP001151287">
    <property type="component" value="Unassembled WGS sequence"/>
</dbReference>
<evidence type="ECO:0000256" key="2">
    <source>
        <dbReference type="ARBA" id="ARBA00022737"/>
    </source>
</evidence>
<keyword evidence="2" id="KW-0677">Repeat</keyword>
<keyword evidence="7" id="KW-1185">Reference proteome</keyword>
<evidence type="ECO:0000256" key="4">
    <source>
        <dbReference type="PROSITE-ProRule" id="PRU00708"/>
    </source>
</evidence>
<dbReference type="EMBL" id="JAMQYH010000003">
    <property type="protein sequence ID" value="KAJ1692469.1"/>
    <property type="molecule type" value="Genomic_DNA"/>
</dbReference>
<evidence type="ECO:0000313" key="7">
    <source>
        <dbReference type="Proteomes" id="UP001151287"/>
    </source>
</evidence>
<sequence>MSRTHQSTSNPTLKSKTLYLTTMASAALRLNPRLHHHRLLLSRLYSATIPPQPDLAPPSSHSQSQSQSRLKTAIRHESDPDRLASLFLSAGSDRSFHGDRQIYSYTIRRLASSRRTDLIDSLLSSSLSSFPSPSEGFLIRIISLYSQSGMVDHAVRTFNQIKSVTDRSFSALLSAYFDNKMFDQLHKAFNTLPIELGFSPGVASYNVFLKCLCSEGKLVTARAVLGEMPKKGLEPDIISYNEVLNGYLKKGDEPGFNEFLKLVYQREFRPNATTYNLRIRLLCNKGRSFEAEELVDYMILNKIYPNLLTFNTIIDGFCKEGKVSSAMRVFKRMKEVMLVDCTGMTPNFETYSLLIKGLVENQLFLPAVEVCKECAEKKWAPPFQAVRKLVDGLLDISRKEAEEVVWNVRKVVKGDAANEWKKIEASFSF</sequence>
<dbReference type="PANTHER" id="PTHR47939:SF11">
    <property type="entry name" value="TETRATRICOPEPTIDE-LIKE HELICAL DOMAIN SUPERFAMILY"/>
    <property type="match status" value="1"/>
</dbReference>
<feature type="compositionally biased region" description="Low complexity" evidence="5">
    <location>
        <begin position="59"/>
        <end position="68"/>
    </location>
</feature>
<dbReference type="InterPro" id="IPR011990">
    <property type="entry name" value="TPR-like_helical_dom_sf"/>
</dbReference>
<dbReference type="NCBIfam" id="TIGR00756">
    <property type="entry name" value="PPR"/>
    <property type="match status" value="3"/>
</dbReference>
<evidence type="ECO:0000256" key="1">
    <source>
        <dbReference type="ARBA" id="ARBA00007626"/>
    </source>
</evidence>
<dbReference type="OrthoDB" id="185373at2759"/>
<feature type="repeat" description="PPR" evidence="4">
    <location>
        <begin position="306"/>
        <end position="336"/>
    </location>
</feature>
<evidence type="ECO:0008006" key="8">
    <source>
        <dbReference type="Google" id="ProtNLM"/>
    </source>
</evidence>
<dbReference type="Pfam" id="PF01535">
    <property type="entry name" value="PPR"/>
    <property type="match status" value="2"/>
</dbReference>
<dbReference type="InterPro" id="IPR002885">
    <property type="entry name" value="PPR_rpt"/>
</dbReference>
<comment type="caution">
    <text evidence="6">The sequence shown here is derived from an EMBL/GenBank/DDBJ whole genome shotgun (WGS) entry which is preliminary data.</text>
</comment>
<dbReference type="PROSITE" id="PS51375">
    <property type="entry name" value="PPR"/>
    <property type="match status" value="3"/>
</dbReference>
<feature type="repeat" description="PPR" evidence="4">
    <location>
        <begin position="201"/>
        <end position="235"/>
    </location>
</feature>
<feature type="repeat" description="PPR" evidence="4">
    <location>
        <begin position="271"/>
        <end position="305"/>
    </location>
</feature>
<keyword evidence="3" id="KW-0809">Transit peptide</keyword>
<evidence type="ECO:0000313" key="6">
    <source>
        <dbReference type="EMBL" id="KAJ1692469.1"/>
    </source>
</evidence>
<evidence type="ECO:0000256" key="3">
    <source>
        <dbReference type="ARBA" id="ARBA00022946"/>
    </source>
</evidence>
<reference evidence="6" key="1">
    <citation type="journal article" date="2022" name="Cell">
        <title>Repeat-based holocentromeres influence genome architecture and karyotype evolution.</title>
        <authorList>
            <person name="Hofstatter P.G."/>
            <person name="Thangavel G."/>
            <person name="Lux T."/>
            <person name="Neumann P."/>
            <person name="Vondrak T."/>
            <person name="Novak P."/>
            <person name="Zhang M."/>
            <person name="Costa L."/>
            <person name="Castellani M."/>
            <person name="Scott A."/>
            <person name="Toegelov H."/>
            <person name="Fuchs J."/>
            <person name="Mata-Sucre Y."/>
            <person name="Dias Y."/>
            <person name="Vanzela A.L.L."/>
            <person name="Huettel B."/>
            <person name="Almeida C.C.S."/>
            <person name="Simkova H."/>
            <person name="Souza G."/>
            <person name="Pedrosa-Harand A."/>
            <person name="Macas J."/>
            <person name="Mayer K.F.X."/>
            <person name="Houben A."/>
            <person name="Marques A."/>
        </authorList>
    </citation>
    <scope>NUCLEOTIDE SEQUENCE</scope>
    <source>
        <strain evidence="6">RhyBre1mFocal</strain>
    </source>
</reference>
<gene>
    <name evidence="6" type="ORF">LUZ63_009167</name>
</gene>
<accession>A0A9Q0CEJ1</accession>
<feature type="region of interest" description="Disordered" evidence="5">
    <location>
        <begin position="51"/>
        <end position="75"/>
    </location>
</feature>
<dbReference type="Gene3D" id="1.25.40.10">
    <property type="entry name" value="Tetratricopeptide repeat domain"/>
    <property type="match status" value="2"/>
</dbReference>
<proteinExistence type="inferred from homology"/>
<evidence type="ECO:0000256" key="5">
    <source>
        <dbReference type="SAM" id="MobiDB-lite"/>
    </source>
</evidence>
<dbReference type="Pfam" id="PF12854">
    <property type="entry name" value="PPR_1"/>
    <property type="match status" value="1"/>
</dbReference>